<dbReference type="BioCyc" id="PMAR59922:G1G80-1083-MONOMER"/>
<name>A2C934_PROM3</name>
<evidence type="ECO:0000313" key="3">
    <source>
        <dbReference type="EMBL" id="ABM77994.1"/>
    </source>
</evidence>
<keyword evidence="2" id="KW-0812">Transmembrane</keyword>
<proteinExistence type="predicted"/>
<keyword evidence="2" id="KW-1133">Transmembrane helix</keyword>
<dbReference type="AlphaFoldDB" id="A2C934"/>
<evidence type="ECO:0000256" key="1">
    <source>
        <dbReference type="SAM" id="MobiDB-lite"/>
    </source>
</evidence>
<gene>
    <name evidence="3" type="ordered locus">P9303_12461</name>
</gene>
<dbReference type="HOGENOM" id="CLU_2331440_0_0_3"/>
<reference evidence="3 4" key="1">
    <citation type="journal article" date="2007" name="PLoS Genet.">
        <title>Patterns and implications of gene gain and loss in the evolution of Prochlorococcus.</title>
        <authorList>
            <person name="Kettler G.C."/>
            <person name="Martiny A.C."/>
            <person name="Huang K."/>
            <person name="Zucker J."/>
            <person name="Coleman M.L."/>
            <person name="Rodrigue S."/>
            <person name="Chen F."/>
            <person name="Lapidus A."/>
            <person name="Ferriera S."/>
            <person name="Johnson J."/>
            <person name="Steglich C."/>
            <person name="Church G.M."/>
            <person name="Richardson P."/>
            <person name="Chisholm S.W."/>
        </authorList>
    </citation>
    <scope>NUCLEOTIDE SEQUENCE [LARGE SCALE GENOMIC DNA]</scope>
    <source>
        <strain evidence="3 4">MIT 9303</strain>
    </source>
</reference>
<dbReference type="EMBL" id="CP000554">
    <property type="protein sequence ID" value="ABM77994.1"/>
    <property type="molecule type" value="Genomic_DNA"/>
</dbReference>
<accession>A2C934</accession>
<dbReference type="Proteomes" id="UP000002274">
    <property type="component" value="Chromosome"/>
</dbReference>
<dbReference type="KEGG" id="pmf:P9303_12461"/>
<feature type="region of interest" description="Disordered" evidence="1">
    <location>
        <begin position="78"/>
        <end position="98"/>
    </location>
</feature>
<evidence type="ECO:0000256" key="2">
    <source>
        <dbReference type="SAM" id="Phobius"/>
    </source>
</evidence>
<evidence type="ECO:0000313" key="4">
    <source>
        <dbReference type="Proteomes" id="UP000002274"/>
    </source>
</evidence>
<feature type="transmembrane region" description="Helical" evidence="2">
    <location>
        <begin position="21"/>
        <end position="48"/>
    </location>
</feature>
<protein>
    <submittedName>
        <fullName evidence="3">Possible Kunitz/Bovine pancreatic trypsin inhibitor</fullName>
    </submittedName>
</protein>
<organism evidence="3 4">
    <name type="scientific">Prochlorococcus marinus (strain MIT 9303)</name>
    <dbReference type="NCBI Taxonomy" id="59922"/>
    <lineage>
        <taxon>Bacteria</taxon>
        <taxon>Bacillati</taxon>
        <taxon>Cyanobacteriota</taxon>
        <taxon>Cyanophyceae</taxon>
        <taxon>Synechococcales</taxon>
        <taxon>Prochlorococcaceae</taxon>
        <taxon>Prochlorococcus</taxon>
    </lineage>
</organism>
<sequence length="98" mass="11150">MIRAPKRLNLDMAKLKTDKSAPWPLLVISFFISLFIGSQLGLVGQMLLSEISEQMNSNDKKDQYYRIKKEQPQTQYSRCIQPADGGPALNENFEPCTN</sequence>
<keyword evidence="2" id="KW-0472">Membrane</keyword>